<proteinExistence type="inferred from homology"/>
<dbReference type="Gene3D" id="3.40.50.1820">
    <property type="entry name" value="alpha/beta hydrolase"/>
    <property type="match status" value="2"/>
</dbReference>
<dbReference type="OrthoDB" id="1735038at2759"/>
<sequence>MSLLLVLGVSHLTSALYAPGSRIREKIESKKITSQVKEKLPEKYGPYYFDQPIDHFSLNTSTFKHRYWANTDHYKQGGPVILYNAGETPADDRSFYVINSTMAELAKRLDGIIIVMEHRFYGTSMPAPDFSAKSLVTLNTKQALEDIASFIKDLKLPNLDIELPPAPETKYIVYGGSYSGNLAAWMRLKYPHLVFAAVPSSAPVHMSYDFYQYFEPIRKYGPKHCIKAIHSVILFVDHILFSPLEGPKIRLKERFGAQDLKHDDDFAELLSYPLGLWQAMTPASNPFVEEFCSVFEGLSSVHDYVEAYGNYTKSIIKKACDKEENVNECMDTHDPRGKMYTDVTNENRAWLWQVCTEYAYWQTGAPLWKSTIVSRKLNTAWFQRQCPLTFGEHEVPRRPIWRKINREYEGWYVSLDRVFWIDGEYDPWREDSIQSESAPDRSDWEEDAKYVVLPKSVHHWDFFVSETVSESIKNTQEQVYTSIRKWIDEADQPSATFAMKYQSPN</sequence>
<dbReference type="Proteomes" id="UP000603453">
    <property type="component" value="Unassembled WGS sequence"/>
</dbReference>
<keyword evidence="4" id="KW-0378">Hydrolase</keyword>
<dbReference type="PANTHER" id="PTHR11010">
    <property type="entry name" value="PROTEASE S28 PRO-X CARBOXYPEPTIDASE-RELATED"/>
    <property type="match status" value="1"/>
</dbReference>
<protein>
    <submittedName>
        <fullName evidence="7">Uncharacterized protein</fullName>
    </submittedName>
</protein>
<reference evidence="7" key="1">
    <citation type="submission" date="2020-12" db="EMBL/GenBank/DDBJ databases">
        <title>Metabolic potential, ecology and presence of endohyphal bacteria is reflected in genomic diversity of Mucoromycotina.</title>
        <authorList>
            <person name="Muszewska A."/>
            <person name="Okrasinska A."/>
            <person name="Steczkiewicz K."/>
            <person name="Drgas O."/>
            <person name="Orlowska M."/>
            <person name="Perlinska-Lenart U."/>
            <person name="Aleksandrzak-Piekarczyk T."/>
            <person name="Szatraj K."/>
            <person name="Zielenkiewicz U."/>
            <person name="Pilsyk S."/>
            <person name="Malc E."/>
            <person name="Mieczkowski P."/>
            <person name="Kruszewska J.S."/>
            <person name="Biernat P."/>
            <person name="Pawlowska J."/>
        </authorList>
    </citation>
    <scope>NUCLEOTIDE SEQUENCE</scope>
    <source>
        <strain evidence="7">WA0000017839</strain>
    </source>
</reference>
<keyword evidence="8" id="KW-1185">Reference proteome</keyword>
<keyword evidence="2" id="KW-0645">Protease</keyword>
<evidence type="ECO:0000256" key="6">
    <source>
        <dbReference type="SAM" id="SignalP"/>
    </source>
</evidence>
<dbReference type="GO" id="GO:0006508">
    <property type="term" value="P:proteolysis"/>
    <property type="evidence" value="ECO:0007669"/>
    <property type="project" value="UniProtKB-KW"/>
</dbReference>
<comment type="similarity">
    <text evidence="1">Belongs to the peptidase S28 family.</text>
</comment>
<feature type="signal peptide" evidence="6">
    <location>
        <begin position="1"/>
        <end position="15"/>
    </location>
</feature>
<dbReference type="PANTHER" id="PTHR11010:SF117">
    <property type="entry name" value="SERINE PROTEASE 16"/>
    <property type="match status" value="1"/>
</dbReference>
<dbReference type="GO" id="GO:0008239">
    <property type="term" value="F:dipeptidyl-peptidase activity"/>
    <property type="evidence" value="ECO:0007669"/>
    <property type="project" value="TreeGrafter"/>
</dbReference>
<evidence type="ECO:0000256" key="2">
    <source>
        <dbReference type="ARBA" id="ARBA00022670"/>
    </source>
</evidence>
<evidence type="ECO:0000313" key="7">
    <source>
        <dbReference type="EMBL" id="KAG2207528.1"/>
    </source>
</evidence>
<evidence type="ECO:0000313" key="8">
    <source>
        <dbReference type="Proteomes" id="UP000603453"/>
    </source>
</evidence>
<organism evidence="7 8">
    <name type="scientific">Mucor saturninus</name>
    <dbReference type="NCBI Taxonomy" id="64648"/>
    <lineage>
        <taxon>Eukaryota</taxon>
        <taxon>Fungi</taxon>
        <taxon>Fungi incertae sedis</taxon>
        <taxon>Mucoromycota</taxon>
        <taxon>Mucoromycotina</taxon>
        <taxon>Mucoromycetes</taxon>
        <taxon>Mucorales</taxon>
        <taxon>Mucorineae</taxon>
        <taxon>Mucoraceae</taxon>
        <taxon>Mucor</taxon>
    </lineage>
</organism>
<dbReference type="AlphaFoldDB" id="A0A8H7RB65"/>
<keyword evidence="3 6" id="KW-0732">Signal</keyword>
<gene>
    <name evidence="7" type="ORF">INT47_004278</name>
</gene>
<evidence type="ECO:0000256" key="3">
    <source>
        <dbReference type="ARBA" id="ARBA00022729"/>
    </source>
</evidence>
<dbReference type="EMBL" id="JAEPRD010000024">
    <property type="protein sequence ID" value="KAG2207528.1"/>
    <property type="molecule type" value="Genomic_DNA"/>
</dbReference>
<accession>A0A8H7RB65</accession>
<feature type="chain" id="PRO_5034232318" evidence="6">
    <location>
        <begin position="16"/>
        <end position="505"/>
    </location>
</feature>
<dbReference type="SUPFAM" id="SSF53474">
    <property type="entry name" value="alpha/beta-Hydrolases"/>
    <property type="match status" value="1"/>
</dbReference>
<evidence type="ECO:0000256" key="1">
    <source>
        <dbReference type="ARBA" id="ARBA00011079"/>
    </source>
</evidence>
<dbReference type="GO" id="GO:0070008">
    <property type="term" value="F:serine-type exopeptidase activity"/>
    <property type="evidence" value="ECO:0007669"/>
    <property type="project" value="InterPro"/>
</dbReference>
<evidence type="ECO:0000256" key="5">
    <source>
        <dbReference type="ARBA" id="ARBA00023180"/>
    </source>
</evidence>
<name>A0A8H7RB65_9FUNG</name>
<keyword evidence="5" id="KW-0325">Glycoprotein</keyword>
<evidence type="ECO:0000256" key="4">
    <source>
        <dbReference type="ARBA" id="ARBA00022801"/>
    </source>
</evidence>
<dbReference type="Pfam" id="PF05577">
    <property type="entry name" value="Peptidase_S28"/>
    <property type="match status" value="1"/>
</dbReference>
<dbReference type="InterPro" id="IPR008758">
    <property type="entry name" value="Peptidase_S28"/>
</dbReference>
<comment type="caution">
    <text evidence="7">The sequence shown here is derived from an EMBL/GenBank/DDBJ whole genome shotgun (WGS) entry which is preliminary data.</text>
</comment>
<dbReference type="InterPro" id="IPR029058">
    <property type="entry name" value="AB_hydrolase_fold"/>
</dbReference>